<dbReference type="AlphaFoldDB" id="A0AAV6LPB8"/>
<evidence type="ECO:0000313" key="2">
    <source>
        <dbReference type="Proteomes" id="UP000823749"/>
    </source>
</evidence>
<evidence type="ECO:0000313" key="1">
    <source>
        <dbReference type="EMBL" id="KAG5565869.1"/>
    </source>
</evidence>
<keyword evidence="2" id="KW-1185">Reference proteome</keyword>
<dbReference type="EMBL" id="JACTNZ010000001">
    <property type="protein sequence ID" value="KAG5565869.1"/>
    <property type="molecule type" value="Genomic_DNA"/>
</dbReference>
<gene>
    <name evidence="1" type="ORF">RHGRI_001697</name>
</gene>
<protein>
    <submittedName>
        <fullName evidence="1">Uncharacterized protein</fullName>
    </submittedName>
</protein>
<organism evidence="1 2">
    <name type="scientific">Rhododendron griersonianum</name>
    <dbReference type="NCBI Taxonomy" id="479676"/>
    <lineage>
        <taxon>Eukaryota</taxon>
        <taxon>Viridiplantae</taxon>
        <taxon>Streptophyta</taxon>
        <taxon>Embryophyta</taxon>
        <taxon>Tracheophyta</taxon>
        <taxon>Spermatophyta</taxon>
        <taxon>Magnoliopsida</taxon>
        <taxon>eudicotyledons</taxon>
        <taxon>Gunneridae</taxon>
        <taxon>Pentapetalae</taxon>
        <taxon>asterids</taxon>
        <taxon>Ericales</taxon>
        <taxon>Ericaceae</taxon>
        <taxon>Ericoideae</taxon>
        <taxon>Rhodoreae</taxon>
        <taxon>Rhododendron</taxon>
    </lineage>
</organism>
<name>A0AAV6LPB8_9ERIC</name>
<reference evidence="1" key="1">
    <citation type="submission" date="2020-08" db="EMBL/GenBank/DDBJ databases">
        <title>Plant Genome Project.</title>
        <authorList>
            <person name="Zhang R.-G."/>
        </authorList>
    </citation>
    <scope>NUCLEOTIDE SEQUENCE</scope>
    <source>
        <strain evidence="1">WSP0</strain>
        <tissue evidence="1">Leaf</tissue>
    </source>
</reference>
<comment type="caution">
    <text evidence="1">The sequence shown here is derived from an EMBL/GenBank/DDBJ whole genome shotgun (WGS) entry which is preliminary data.</text>
</comment>
<dbReference type="Proteomes" id="UP000823749">
    <property type="component" value="Chromosome 1"/>
</dbReference>
<sequence length="68" mass="7819">MKNQRNTPTRLTDEHQHRSFRRSVDVDVDRLSLSPSPHCCSPLSLDLLNQTRSAAARFLLCHLFTAKE</sequence>
<proteinExistence type="predicted"/>
<accession>A0AAV6LPB8</accession>